<dbReference type="EMBL" id="CP054836">
    <property type="protein sequence ID" value="QKV18520.1"/>
    <property type="molecule type" value="Genomic_DNA"/>
</dbReference>
<protein>
    <recommendedName>
        <fullName evidence="6">Cyclic di-GMP-binding protein</fullName>
    </recommendedName>
    <alternativeName>
        <fullName evidence="6">Cellulose synthase regulatory subunit</fullName>
    </alternativeName>
</protein>
<keyword evidence="6" id="KW-0997">Cell inner membrane</keyword>
<comment type="subcellular location">
    <subcellularLocation>
        <location evidence="6">Cell inner membrane</location>
    </subcellularLocation>
    <subcellularLocation>
        <location evidence="1">Cell membrane</location>
        <topology evidence="1">Single-pass membrane protein</topology>
    </subcellularLocation>
</comment>
<proteinExistence type="inferred from homology"/>
<reference evidence="7 8" key="1">
    <citation type="submission" date="2020-06" db="EMBL/GenBank/DDBJ databases">
        <title>Oricola thermophila sp. nov. isolated from a tidal sediments.</title>
        <authorList>
            <person name="Kwon K.K."/>
            <person name="Yang S.-H."/>
            <person name="Park M.-J."/>
        </authorList>
    </citation>
    <scope>NUCLEOTIDE SEQUENCE [LARGE SCALE GENOMIC DNA]</scope>
    <source>
        <strain evidence="7 8">MEBiC13590</strain>
    </source>
</reference>
<dbReference type="UniPathway" id="UPA00694"/>
<dbReference type="RefSeq" id="WP_175276413.1">
    <property type="nucleotide sequence ID" value="NZ_CP054836.1"/>
</dbReference>
<keyword evidence="6" id="KW-0732">Signal</keyword>
<gene>
    <name evidence="7" type="ORF">HTY61_08680</name>
</gene>
<comment type="subunit">
    <text evidence="6">Tightly associated with the cellulose synthase catalytic subunit.</text>
</comment>
<dbReference type="InterPro" id="IPR018513">
    <property type="entry name" value="Cell_synthase_bac"/>
</dbReference>
<evidence type="ECO:0000256" key="3">
    <source>
        <dbReference type="ARBA" id="ARBA00022692"/>
    </source>
</evidence>
<keyword evidence="2 6" id="KW-1003">Cell membrane</keyword>
<evidence type="ECO:0000256" key="4">
    <source>
        <dbReference type="ARBA" id="ARBA00022989"/>
    </source>
</evidence>
<dbReference type="PANTHER" id="PTHR39083">
    <property type="entry name" value="CYCLIC DI-GMP-BINDING PROTEIN"/>
    <property type="match status" value="1"/>
</dbReference>
<feature type="chain" id="PRO_5027146526" description="Cyclic di-GMP-binding protein" evidence="6">
    <location>
        <begin position="26"/>
        <end position="782"/>
    </location>
</feature>
<dbReference type="AlphaFoldDB" id="A0A6N1VCC2"/>
<sequence>MAGNKMALLLAGAVASLAVALPAAAQEGFSLDIPVATNEPAPSRALKPIAADSRDLFFSGESNFREFAFFAMPEETAGDIKLVLNLQSAISNTPEQSRMAVYVNDVELGVVQLASGEPRTIELPVKPGIIQPGFNAVTFLVDQFHRVDCSVVATYELWTQIDPARSGFAFSATPGNRSDFADLAAVARAVNGRTAIRAVLPDGAAAWTASLLAETIQAVSVAAHYDQPHVEFAEDAGSGPGVDVVIGTPETVREIYGEIELDIPNGSGIVVSRAPGDDRIRLFVLGRSPEDIRRHIDTLHNQSARTESRGTAPGMRAFRKLEGRILEPGTVVSLADLGINMRTFTGRHFRQSVNFEMPDDFYPGDYGRASIRLNALYAAGLSKGADLIVKLNDIIVSNISLGASRDGVIDEQQLPIPFSAFRPGENTLAIEARLPAPSDQVCDPTRIGGGSGRLRILPSSYLEMPDFARIGRYPDLATLNASLSEFVGRDGSEPLPVLVPQSDRAAMNAAATFLAKLAYASGTVFRTEFVSSVPFDESRPLIAFGTYNSLPFDFLSKMNIDFSLAPNLDAETAPIGGGQSTPFPSDFADTVQQREAETISTGPRRLLESGVRIVRNTIDSTTELFSDMRDGAYRVAGLFGLAAPDVPSSSEREPPFSPSRTANLVIAQRHNPTGDATWTLVAAQREDQLADAVLTLTHRSVWSRIGGSILSIADTGEIVDKVEAKNTTLFLTQPSTVTNSRLVIAGWLSNNSDKYVVAVMGVFSLLGLFTHLLLRIGRNRRR</sequence>
<keyword evidence="3 6" id="KW-0812">Transmembrane</keyword>
<dbReference type="Proteomes" id="UP000509367">
    <property type="component" value="Chromosome"/>
</dbReference>
<comment type="pathway">
    <text evidence="6">Glycan metabolism; bacterial cellulose biosynthesis.</text>
</comment>
<feature type="transmembrane region" description="Helical" evidence="6">
    <location>
        <begin position="755"/>
        <end position="774"/>
    </location>
</feature>
<keyword evidence="5 6" id="KW-0472">Membrane</keyword>
<dbReference type="GO" id="GO:0030244">
    <property type="term" value="P:cellulose biosynthetic process"/>
    <property type="evidence" value="ECO:0007669"/>
    <property type="project" value="UniProtKB-KW"/>
</dbReference>
<organism evidence="7 8">
    <name type="scientific">Oricola thermophila</name>
    <dbReference type="NCBI Taxonomy" id="2742145"/>
    <lineage>
        <taxon>Bacteria</taxon>
        <taxon>Pseudomonadati</taxon>
        <taxon>Pseudomonadota</taxon>
        <taxon>Alphaproteobacteria</taxon>
        <taxon>Hyphomicrobiales</taxon>
        <taxon>Ahrensiaceae</taxon>
        <taxon>Oricola</taxon>
    </lineage>
</organism>
<keyword evidence="4 6" id="KW-1133">Transmembrane helix</keyword>
<keyword evidence="6" id="KW-0135">Cellulose biosynthesis</keyword>
<evidence type="ECO:0000256" key="1">
    <source>
        <dbReference type="ARBA" id="ARBA00004162"/>
    </source>
</evidence>
<evidence type="ECO:0000256" key="5">
    <source>
        <dbReference type="ARBA" id="ARBA00023136"/>
    </source>
</evidence>
<accession>A0A6N1VCC2</accession>
<dbReference type="GO" id="GO:0006011">
    <property type="term" value="P:UDP-alpha-D-glucose metabolic process"/>
    <property type="evidence" value="ECO:0007669"/>
    <property type="project" value="InterPro"/>
</dbReference>
<evidence type="ECO:0000313" key="7">
    <source>
        <dbReference type="EMBL" id="QKV18520.1"/>
    </source>
</evidence>
<dbReference type="GO" id="GO:0005886">
    <property type="term" value="C:plasma membrane"/>
    <property type="evidence" value="ECO:0007669"/>
    <property type="project" value="UniProtKB-SubCell"/>
</dbReference>
<evidence type="ECO:0000256" key="6">
    <source>
        <dbReference type="RuleBase" id="RU365021"/>
    </source>
</evidence>
<evidence type="ECO:0000256" key="2">
    <source>
        <dbReference type="ARBA" id="ARBA00022475"/>
    </source>
</evidence>
<keyword evidence="6" id="KW-0973">c-di-GMP</keyword>
<dbReference type="Gene3D" id="2.60.120.260">
    <property type="entry name" value="Galactose-binding domain-like"/>
    <property type="match status" value="2"/>
</dbReference>
<comment type="similarity">
    <text evidence="6">Belongs to the AcsB/BcsB family.</text>
</comment>
<dbReference type="Pfam" id="PF03170">
    <property type="entry name" value="BcsB"/>
    <property type="match status" value="1"/>
</dbReference>
<comment type="function">
    <text evidence="6">Binds the cellulose synthase activator, bis-(3'-5') cyclic diguanylic acid (c-di-GMP).</text>
</comment>
<dbReference type="KEGG" id="orm:HTY61_08680"/>
<evidence type="ECO:0000313" key="8">
    <source>
        <dbReference type="Proteomes" id="UP000509367"/>
    </source>
</evidence>
<name>A0A6N1VCC2_9HYPH</name>
<dbReference type="PANTHER" id="PTHR39083:SF1">
    <property type="entry name" value="CYCLIC DI-GMP-BINDING PROTEIN"/>
    <property type="match status" value="1"/>
</dbReference>
<keyword evidence="8" id="KW-1185">Reference proteome</keyword>
<feature type="signal peptide" evidence="6">
    <location>
        <begin position="1"/>
        <end position="25"/>
    </location>
</feature>